<name>A0A9E7I9W1_9LILI</name>
<proteinExistence type="predicted"/>
<protein>
    <submittedName>
        <fullName evidence="1">Uncharacterized protein</fullName>
    </submittedName>
</protein>
<dbReference type="Proteomes" id="UP001055439">
    <property type="component" value="Chromosome 9"/>
</dbReference>
<sequence length="74" mass="8527">FFAPSQKFKILTIPNVLGLGKLNKLGFAKKHDGHKVYAMSMFDRFFSHQLENSKYRQFQISKGSHLCPVSQSHE</sequence>
<dbReference type="EMBL" id="CP097511">
    <property type="protein sequence ID" value="URE44022.1"/>
    <property type="molecule type" value="Genomic_DNA"/>
</dbReference>
<accession>A0A9E7I9W1</accession>
<reference evidence="1" key="1">
    <citation type="submission" date="2022-05" db="EMBL/GenBank/DDBJ databases">
        <title>The Musa troglodytarum L. genome provides insights into the mechanism of non-climacteric behaviour and enrichment of carotenoids.</title>
        <authorList>
            <person name="Wang J."/>
        </authorList>
    </citation>
    <scope>NUCLEOTIDE SEQUENCE</scope>
    <source>
        <tissue evidence="1">Leaf</tissue>
    </source>
</reference>
<evidence type="ECO:0000313" key="1">
    <source>
        <dbReference type="EMBL" id="URE44022.1"/>
    </source>
</evidence>
<gene>
    <name evidence="1" type="ORF">MUK42_32224</name>
</gene>
<evidence type="ECO:0000313" key="2">
    <source>
        <dbReference type="Proteomes" id="UP001055439"/>
    </source>
</evidence>
<keyword evidence="2" id="KW-1185">Reference proteome</keyword>
<feature type="non-terminal residue" evidence="1">
    <location>
        <position position="1"/>
    </location>
</feature>
<dbReference type="AlphaFoldDB" id="A0A9E7I9W1"/>
<organism evidence="1 2">
    <name type="scientific">Musa troglodytarum</name>
    <name type="common">fe'i banana</name>
    <dbReference type="NCBI Taxonomy" id="320322"/>
    <lineage>
        <taxon>Eukaryota</taxon>
        <taxon>Viridiplantae</taxon>
        <taxon>Streptophyta</taxon>
        <taxon>Embryophyta</taxon>
        <taxon>Tracheophyta</taxon>
        <taxon>Spermatophyta</taxon>
        <taxon>Magnoliopsida</taxon>
        <taxon>Liliopsida</taxon>
        <taxon>Zingiberales</taxon>
        <taxon>Musaceae</taxon>
        <taxon>Musa</taxon>
    </lineage>
</organism>